<dbReference type="Gene3D" id="3.40.220.10">
    <property type="entry name" value="Leucine Aminopeptidase, subunit E, domain 1"/>
    <property type="match status" value="1"/>
</dbReference>
<sequence length="250" mass="28041">MIMKILLIDINPRVIRHWGKSLGGLIKNGDVIIHNGTLDTLDTGSKVRRSIVSPGNSFGFLGGGFDLALQRHFGGITFEKYVRYKLVHSYVPVGNCTVIPLEQFARDGFEYLLHIPTVVTPVIPDFDRPDPQHTGYRVVFDVTWNALHYAPSGTEQLVVPGLCTGYAGVPIPVACKAMSFAIRLFHLKIRQVLSQDLINAMIMCFLGYQYDAFISDDCIEECERVGIDWDVLNNFNPNKDPLDYILPENL</sequence>
<name>A0ABX6EVT0_KLUMA</name>
<keyword evidence="3" id="KW-1185">Reference proteome</keyword>
<dbReference type="InterPro" id="IPR043472">
    <property type="entry name" value="Macro_dom-like"/>
</dbReference>
<accession>A0ABX6EVT0</accession>
<dbReference type="SUPFAM" id="SSF52949">
    <property type="entry name" value="Macro domain-like"/>
    <property type="match status" value="1"/>
</dbReference>
<reference evidence="2 3" key="2">
    <citation type="submission" date="2019-11" db="EMBL/GenBank/DDBJ databases">
        <authorList>
            <person name="Lu H."/>
        </authorList>
    </citation>
    <scope>NUCLEOTIDE SEQUENCE [LARGE SCALE GENOMIC DNA]</scope>
    <source>
        <strain evidence="2 3">FIM1</strain>
    </source>
</reference>
<gene>
    <name evidence="2" type="primary">PDL32</name>
    <name evidence="2" type="ORF">FIM1_1008</name>
</gene>
<dbReference type="Pfam" id="PF14519">
    <property type="entry name" value="Macro_2"/>
    <property type="match status" value="1"/>
</dbReference>
<evidence type="ECO:0000313" key="3">
    <source>
        <dbReference type="Proteomes" id="UP000422736"/>
    </source>
</evidence>
<proteinExistence type="predicted"/>
<dbReference type="InterPro" id="IPR028071">
    <property type="entry name" value="Macro-like_dom"/>
</dbReference>
<dbReference type="InterPro" id="IPR002589">
    <property type="entry name" value="Macro_dom"/>
</dbReference>
<reference evidence="2 3" key="1">
    <citation type="submission" date="2016-03" db="EMBL/GenBank/DDBJ databases">
        <title>How can Kluyveromyces marxianus grow so fast - potential evolutionary course in Saccharomyces Complex revealed by comparative genomics.</title>
        <authorList>
            <person name="Mo W."/>
            <person name="Lu W."/>
            <person name="Yang X."/>
            <person name="Qi J."/>
            <person name="Lv H."/>
        </authorList>
    </citation>
    <scope>NUCLEOTIDE SEQUENCE [LARGE SCALE GENOMIC DNA]</scope>
    <source>
        <strain evidence="2 3">FIM1</strain>
    </source>
</reference>
<dbReference type="EMBL" id="CP015055">
    <property type="protein sequence ID" value="QGN14348.1"/>
    <property type="molecule type" value="Genomic_DNA"/>
</dbReference>
<feature type="domain" description="Macro" evidence="1">
    <location>
        <begin position="18"/>
        <end position="201"/>
    </location>
</feature>
<dbReference type="PROSITE" id="PS51154">
    <property type="entry name" value="MACRO"/>
    <property type="match status" value="1"/>
</dbReference>
<dbReference type="SMART" id="SM00506">
    <property type="entry name" value="A1pp"/>
    <property type="match status" value="1"/>
</dbReference>
<dbReference type="Proteomes" id="UP000422736">
    <property type="component" value="Chromosome 2"/>
</dbReference>
<protein>
    <submittedName>
        <fullName evidence="2">ADP-ribose 1-phosphate phosphatase YML087W</fullName>
    </submittedName>
</protein>
<organism evidence="2 3">
    <name type="scientific">Kluyveromyces marxianus</name>
    <name type="common">Yeast</name>
    <name type="synonym">Candida kefyr</name>
    <dbReference type="NCBI Taxonomy" id="4911"/>
    <lineage>
        <taxon>Eukaryota</taxon>
        <taxon>Fungi</taxon>
        <taxon>Dikarya</taxon>
        <taxon>Ascomycota</taxon>
        <taxon>Saccharomycotina</taxon>
        <taxon>Saccharomycetes</taxon>
        <taxon>Saccharomycetales</taxon>
        <taxon>Saccharomycetaceae</taxon>
        <taxon>Kluyveromyces</taxon>
    </lineage>
</organism>
<evidence type="ECO:0000313" key="2">
    <source>
        <dbReference type="EMBL" id="QGN14348.1"/>
    </source>
</evidence>
<evidence type="ECO:0000259" key="1">
    <source>
        <dbReference type="PROSITE" id="PS51154"/>
    </source>
</evidence>